<dbReference type="AlphaFoldDB" id="A0A8H3L7E2"/>
<accession>A0A8H3L7E2</accession>
<name>A0A8H3L7E2_9GLOM</name>
<dbReference type="Proteomes" id="UP000615446">
    <property type="component" value="Unassembled WGS sequence"/>
</dbReference>
<evidence type="ECO:0000313" key="1">
    <source>
        <dbReference type="EMBL" id="GES80520.1"/>
    </source>
</evidence>
<dbReference type="Gene3D" id="2.40.70.10">
    <property type="entry name" value="Acid Proteases"/>
    <property type="match status" value="1"/>
</dbReference>
<proteinExistence type="predicted"/>
<dbReference type="InterPro" id="IPR021109">
    <property type="entry name" value="Peptidase_aspartic_dom_sf"/>
</dbReference>
<organism evidence="1 2">
    <name type="scientific">Rhizophagus clarus</name>
    <dbReference type="NCBI Taxonomy" id="94130"/>
    <lineage>
        <taxon>Eukaryota</taxon>
        <taxon>Fungi</taxon>
        <taxon>Fungi incertae sedis</taxon>
        <taxon>Mucoromycota</taxon>
        <taxon>Glomeromycotina</taxon>
        <taxon>Glomeromycetes</taxon>
        <taxon>Glomerales</taxon>
        <taxon>Glomeraceae</taxon>
        <taxon>Rhizophagus</taxon>
    </lineage>
</organism>
<gene>
    <name evidence="1" type="ORF">RCL2_000779300</name>
</gene>
<evidence type="ECO:0000313" key="2">
    <source>
        <dbReference type="Proteomes" id="UP000615446"/>
    </source>
</evidence>
<comment type="caution">
    <text evidence="1">The sequence shown here is derived from an EMBL/GenBank/DDBJ whole genome shotgun (WGS) entry which is preliminary data.</text>
</comment>
<dbReference type="EMBL" id="BLAL01000050">
    <property type="protein sequence ID" value="GES80520.1"/>
    <property type="molecule type" value="Genomic_DNA"/>
</dbReference>
<sequence>MGVVVALNTANITLAMINAPDGTPPPGLLAGATGTTVIPAHNVHADEDWSLAGRCPVDAGTPTNTPNGVLNNNNHIVFSDINISQVIYWFKRNCLTVVREQQELIFGTLTQGSDSVKNYYRKINKYASWAQISDREKRIQFIRGLTSENKLEMKRLGLNRPLNDELIETLEEIETERNNLLLGEDIYNQPATKSKPKTSSHQGITTEDVDRIVNSRIQALQQPPTVQSPASSSGQENVTKADLQAMFKSFQETISWENKTLNNSKKSVRKKAEDLAIRRFLSDLLREKSNETPDIDYDPVDDITDSMAGMTLNSATINAIKSVVRNAIKKCTKCGRLGHTSHSSLIAPKQIVAEKIVFCFSASGQNDFSSSSKDSDESSLEEESLNDPIEIDFVKKKELKMSVATVKCKIKCLKIPAMTLDSGTKPLIISKNIVVRIKAKIDESEKHDLSGIATVPIESIGIVRNLPITLAPGCIIHEDFVVVDYHKPTLIFSNQLLKKYKCAMDWDTNELKISLNGKD</sequence>
<protein>
    <submittedName>
        <fullName evidence="1">Uncharacterized protein</fullName>
    </submittedName>
</protein>
<reference evidence="1" key="1">
    <citation type="submission" date="2019-10" db="EMBL/GenBank/DDBJ databases">
        <title>Conservation and host-specific expression of non-tandemly repeated heterogenous ribosome RNA gene in arbuscular mycorrhizal fungi.</title>
        <authorList>
            <person name="Maeda T."/>
            <person name="Kobayashi Y."/>
            <person name="Nakagawa T."/>
            <person name="Ezawa T."/>
            <person name="Yamaguchi K."/>
            <person name="Bino T."/>
            <person name="Nishimoto Y."/>
            <person name="Shigenobu S."/>
            <person name="Kawaguchi M."/>
        </authorList>
    </citation>
    <scope>NUCLEOTIDE SEQUENCE</scope>
    <source>
        <strain evidence="1">HR1</strain>
    </source>
</reference>